<dbReference type="EMBL" id="REGN01009684">
    <property type="protein sequence ID" value="RNA00586.1"/>
    <property type="molecule type" value="Genomic_DNA"/>
</dbReference>
<evidence type="ECO:0000313" key="2">
    <source>
        <dbReference type="Proteomes" id="UP000276133"/>
    </source>
</evidence>
<sequence>MTVRKIIPFVLTIFKYTESYELKKIIVYHHSDLYHFRKIQNCKHNQQRMILSLTQFFKTQIT</sequence>
<accession>A0A3M7PN91</accession>
<evidence type="ECO:0000313" key="1">
    <source>
        <dbReference type="EMBL" id="RNA00586.1"/>
    </source>
</evidence>
<gene>
    <name evidence="1" type="ORF">BpHYR1_016465</name>
</gene>
<comment type="caution">
    <text evidence="1">The sequence shown here is derived from an EMBL/GenBank/DDBJ whole genome shotgun (WGS) entry which is preliminary data.</text>
</comment>
<keyword evidence="2" id="KW-1185">Reference proteome</keyword>
<dbReference type="AlphaFoldDB" id="A0A3M7PN91"/>
<proteinExistence type="predicted"/>
<reference evidence="1 2" key="1">
    <citation type="journal article" date="2018" name="Sci. Rep.">
        <title>Genomic signatures of local adaptation to the degree of environmental predictability in rotifers.</title>
        <authorList>
            <person name="Franch-Gras L."/>
            <person name="Hahn C."/>
            <person name="Garcia-Roger E.M."/>
            <person name="Carmona M.J."/>
            <person name="Serra M."/>
            <person name="Gomez A."/>
        </authorList>
    </citation>
    <scope>NUCLEOTIDE SEQUENCE [LARGE SCALE GENOMIC DNA]</scope>
    <source>
        <strain evidence="1">HYR1</strain>
    </source>
</reference>
<name>A0A3M7PN91_BRAPC</name>
<organism evidence="1 2">
    <name type="scientific">Brachionus plicatilis</name>
    <name type="common">Marine rotifer</name>
    <name type="synonym">Brachionus muelleri</name>
    <dbReference type="NCBI Taxonomy" id="10195"/>
    <lineage>
        <taxon>Eukaryota</taxon>
        <taxon>Metazoa</taxon>
        <taxon>Spiralia</taxon>
        <taxon>Gnathifera</taxon>
        <taxon>Rotifera</taxon>
        <taxon>Eurotatoria</taxon>
        <taxon>Monogononta</taxon>
        <taxon>Pseudotrocha</taxon>
        <taxon>Ploima</taxon>
        <taxon>Brachionidae</taxon>
        <taxon>Brachionus</taxon>
    </lineage>
</organism>
<protein>
    <submittedName>
        <fullName evidence="1">Uncharacterized protein</fullName>
    </submittedName>
</protein>
<dbReference type="Proteomes" id="UP000276133">
    <property type="component" value="Unassembled WGS sequence"/>
</dbReference>